<feature type="domain" description="RING-type" evidence="1">
    <location>
        <begin position="120"/>
        <end position="166"/>
    </location>
</feature>
<proteinExistence type="predicted"/>
<organism evidence="2">
    <name type="scientific">viral metagenome</name>
    <dbReference type="NCBI Taxonomy" id="1070528"/>
    <lineage>
        <taxon>unclassified sequences</taxon>
        <taxon>metagenomes</taxon>
        <taxon>organismal metagenomes</taxon>
    </lineage>
</organism>
<reference evidence="2" key="1">
    <citation type="journal article" date="2020" name="Nature">
        <title>Giant virus diversity and host interactions through global metagenomics.</title>
        <authorList>
            <person name="Schulz F."/>
            <person name="Roux S."/>
            <person name="Paez-Espino D."/>
            <person name="Jungbluth S."/>
            <person name="Walsh D.A."/>
            <person name="Denef V.J."/>
            <person name="McMahon K.D."/>
            <person name="Konstantinidis K.T."/>
            <person name="Eloe-Fadrosh E.A."/>
            <person name="Kyrpides N.C."/>
            <person name="Woyke T."/>
        </authorList>
    </citation>
    <scope>NUCLEOTIDE SEQUENCE</scope>
    <source>
        <strain evidence="2">GVMAG-M-3300023179-114</strain>
    </source>
</reference>
<protein>
    <recommendedName>
        <fullName evidence="1">RING-type domain-containing protein</fullName>
    </recommendedName>
</protein>
<dbReference type="SUPFAM" id="SSF57850">
    <property type="entry name" value="RING/U-box"/>
    <property type="match status" value="1"/>
</dbReference>
<dbReference type="PROSITE" id="PS50089">
    <property type="entry name" value="ZF_RING_2"/>
    <property type="match status" value="1"/>
</dbReference>
<dbReference type="Pfam" id="PF13639">
    <property type="entry name" value="zf-RING_2"/>
    <property type="match status" value="1"/>
</dbReference>
<evidence type="ECO:0000259" key="1">
    <source>
        <dbReference type="PROSITE" id="PS50089"/>
    </source>
</evidence>
<dbReference type="AlphaFoldDB" id="A0A6C0E3K3"/>
<dbReference type="InterPro" id="IPR001841">
    <property type="entry name" value="Znf_RING"/>
</dbReference>
<dbReference type="EMBL" id="MN739724">
    <property type="protein sequence ID" value="QHT23093.1"/>
    <property type="molecule type" value="Genomic_DNA"/>
</dbReference>
<dbReference type="Gene3D" id="3.30.40.10">
    <property type="entry name" value="Zinc/RING finger domain, C3HC4 (zinc finger)"/>
    <property type="match status" value="1"/>
</dbReference>
<sequence>MLSIKSLEEIYEPRSKEWDSLRLLYDECSNQIYRLQNIKRHMDKFTKNGFCDDPFPKNYLYLCNKFEVEIAILQVKRDEVDKQRKLLWRDMEGLFKITPKNSKLKKITPLAKRQLERELCSICYEQHTIKQLVTTNCGHTFGKCCLSEMLEHNYDNVVDMVCPCCRNDRMELIRYA</sequence>
<accession>A0A6C0E3K3</accession>
<dbReference type="InterPro" id="IPR013083">
    <property type="entry name" value="Znf_RING/FYVE/PHD"/>
</dbReference>
<name>A0A6C0E3K3_9ZZZZ</name>
<evidence type="ECO:0000313" key="2">
    <source>
        <dbReference type="EMBL" id="QHT23093.1"/>
    </source>
</evidence>